<name>A0A2P2LYX5_RHIMU</name>
<sequence>MKPRFILTTLQYPGQKLILQVYLRHNINIM</sequence>
<reference evidence="1" key="1">
    <citation type="submission" date="2018-02" db="EMBL/GenBank/DDBJ databases">
        <title>Rhizophora mucronata_Transcriptome.</title>
        <authorList>
            <person name="Meera S.P."/>
            <person name="Sreeshan A."/>
            <person name="Augustine A."/>
        </authorList>
    </citation>
    <scope>NUCLEOTIDE SEQUENCE</scope>
    <source>
        <tissue evidence="1">Leaf</tissue>
    </source>
</reference>
<protein>
    <submittedName>
        <fullName evidence="1">Uncharacterized protein</fullName>
    </submittedName>
</protein>
<dbReference type="AlphaFoldDB" id="A0A2P2LYX5"/>
<proteinExistence type="predicted"/>
<evidence type="ECO:0000313" key="1">
    <source>
        <dbReference type="EMBL" id="MBX23165.1"/>
    </source>
</evidence>
<accession>A0A2P2LYX5</accession>
<organism evidence="1">
    <name type="scientific">Rhizophora mucronata</name>
    <name type="common">Asiatic mangrove</name>
    <dbReference type="NCBI Taxonomy" id="61149"/>
    <lineage>
        <taxon>Eukaryota</taxon>
        <taxon>Viridiplantae</taxon>
        <taxon>Streptophyta</taxon>
        <taxon>Embryophyta</taxon>
        <taxon>Tracheophyta</taxon>
        <taxon>Spermatophyta</taxon>
        <taxon>Magnoliopsida</taxon>
        <taxon>eudicotyledons</taxon>
        <taxon>Gunneridae</taxon>
        <taxon>Pentapetalae</taxon>
        <taxon>rosids</taxon>
        <taxon>fabids</taxon>
        <taxon>Malpighiales</taxon>
        <taxon>Rhizophoraceae</taxon>
        <taxon>Rhizophora</taxon>
    </lineage>
</organism>
<dbReference type="EMBL" id="GGEC01042681">
    <property type="protein sequence ID" value="MBX23165.1"/>
    <property type="molecule type" value="Transcribed_RNA"/>
</dbReference>